<dbReference type="GO" id="GO:0002143">
    <property type="term" value="P:tRNA wobble position uridine thiolation"/>
    <property type="evidence" value="ECO:0007669"/>
    <property type="project" value="TreeGrafter"/>
</dbReference>
<evidence type="ECO:0000259" key="3">
    <source>
        <dbReference type="Pfam" id="PF01171"/>
    </source>
</evidence>
<dbReference type="InterPro" id="IPR056369">
    <property type="entry name" value="CTU1-like_ATP-bd"/>
</dbReference>
<dbReference type="SUPFAM" id="SSF52402">
    <property type="entry name" value="Adenine nucleotide alpha hydrolases-like"/>
    <property type="match status" value="1"/>
</dbReference>
<feature type="domain" description="tRNA(Ile)-lysidine/2-thiocytidine synthase N-terminal" evidence="3">
    <location>
        <begin position="32"/>
        <end position="208"/>
    </location>
</feature>
<keyword evidence="2" id="KW-0067">ATP-binding</keyword>
<proteinExistence type="predicted"/>
<dbReference type="KEGG" id="meme:HYG87_05050"/>
<evidence type="ECO:0000313" key="5">
    <source>
        <dbReference type="Proteomes" id="UP000681041"/>
    </source>
</evidence>
<protein>
    <submittedName>
        <fullName evidence="4">TIGR00269 family protein</fullName>
    </submittedName>
</protein>
<keyword evidence="1" id="KW-0808">Transferase</keyword>
<dbReference type="Gene3D" id="3.40.50.620">
    <property type="entry name" value="HUPs"/>
    <property type="match status" value="1"/>
</dbReference>
<dbReference type="InterPro" id="IPR011063">
    <property type="entry name" value="TilS/TtcA_N"/>
</dbReference>
<evidence type="ECO:0000256" key="1">
    <source>
        <dbReference type="ARBA" id="ARBA00022679"/>
    </source>
</evidence>
<dbReference type="GO" id="GO:0016740">
    <property type="term" value="F:transferase activity"/>
    <property type="evidence" value="ECO:0007669"/>
    <property type="project" value="UniProtKB-KW"/>
</dbReference>
<dbReference type="InterPro" id="IPR014729">
    <property type="entry name" value="Rossmann-like_a/b/a_fold"/>
</dbReference>
<dbReference type="GO" id="GO:0005524">
    <property type="term" value="F:ATP binding"/>
    <property type="evidence" value="ECO:0007669"/>
    <property type="project" value="UniProtKB-KW"/>
</dbReference>
<dbReference type="Proteomes" id="UP000681041">
    <property type="component" value="Chromosome"/>
</dbReference>
<feature type="binding site" evidence="2">
    <location>
        <position position="142"/>
    </location>
    <ligand>
        <name>ATP</name>
        <dbReference type="ChEBI" id="CHEBI:30616"/>
    </ligand>
</feature>
<name>A0A8T8K5R5_9EURY</name>
<dbReference type="EMBL" id="CP058560">
    <property type="protein sequence ID" value="QUH23182.1"/>
    <property type="molecule type" value="Genomic_DNA"/>
</dbReference>
<dbReference type="GeneID" id="64820109"/>
<dbReference type="NCBIfam" id="TIGR00269">
    <property type="entry name" value="TIGR00269 family protein"/>
    <property type="match status" value="1"/>
</dbReference>
<evidence type="ECO:0000256" key="2">
    <source>
        <dbReference type="PIRSR" id="PIRSR004976-51"/>
    </source>
</evidence>
<feature type="binding site" evidence="2">
    <location>
        <position position="66"/>
    </location>
    <ligand>
        <name>ATP</name>
        <dbReference type="ChEBI" id="CHEBI:30616"/>
    </ligand>
</feature>
<reference evidence="4" key="1">
    <citation type="submission" date="2020-07" db="EMBL/GenBank/DDBJ databases">
        <title>Methanobacterium. sp. MethCan genome.</title>
        <authorList>
            <person name="Postec A."/>
            <person name="Quemeneur M."/>
        </authorList>
    </citation>
    <scope>NUCLEOTIDE SEQUENCE</scope>
    <source>
        <strain evidence="4">MethCAN</strain>
    </source>
</reference>
<dbReference type="InterPro" id="IPR035107">
    <property type="entry name" value="tRNA_thiolation_TtcA_Ctu1"/>
</dbReference>
<accession>A0A8T8K5R5</accession>
<dbReference type="CDD" id="cd01713">
    <property type="entry name" value="CTU1-like"/>
    <property type="match status" value="1"/>
</dbReference>
<evidence type="ECO:0000313" key="4">
    <source>
        <dbReference type="EMBL" id="QUH23182.1"/>
    </source>
</evidence>
<dbReference type="PANTHER" id="PTHR11807:SF12">
    <property type="entry name" value="CYTOPLASMIC TRNA 2-THIOLATION PROTEIN 1"/>
    <property type="match status" value="1"/>
</dbReference>
<dbReference type="AlphaFoldDB" id="A0A8T8K5R5"/>
<dbReference type="GO" id="GO:0000049">
    <property type="term" value="F:tRNA binding"/>
    <property type="evidence" value="ECO:0007669"/>
    <property type="project" value="InterPro"/>
</dbReference>
<feature type="binding site" evidence="2">
    <location>
        <position position="147"/>
    </location>
    <ligand>
        <name>ATP</name>
        <dbReference type="ChEBI" id="CHEBI:30616"/>
    </ligand>
</feature>
<dbReference type="PANTHER" id="PTHR11807">
    <property type="entry name" value="ATPASES OF THE PP SUPERFAMILY-RELATED"/>
    <property type="match status" value="1"/>
</dbReference>
<organism evidence="4 5">
    <name type="scientific">Methanobacterium alkalithermotolerans</name>
    <dbReference type="NCBI Taxonomy" id="2731220"/>
    <lineage>
        <taxon>Archaea</taxon>
        <taxon>Methanobacteriati</taxon>
        <taxon>Methanobacteriota</taxon>
        <taxon>Methanomada group</taxon>
        <taxon>Methanobacteria</taxon>
        <taxon>Methanobacteriales</taxon>
        <taxon>Methanobacteriaceae</taxon>
        <taxon>Methanobacterium</taxon>
    </lineage>
</organism>
<keyword evidence="2" id="KW-0547">Nucleotide-binding</keyword>
<gene>
    <name evidence="4" type="ORF">HYG87_05050</name>
</gene>
<dbReference type="InterPro" id="IPR000541">
    <property type="entry name" value="Ncs6/Tuc1/Ctu1"/>
</dbReference>
<dbReference type="RefSeq" id="WP_211534129.1">
    <property type="nucleotide sequence ID" value="NZ_CP058560.1"/>
</dbReference>
<dbReference type="PIRSF" id="PIRSF004976">
    <property type="entry name" value="ATPase_YdaO"/>
    <property type="match status" value="1"/>
</dbReference>
<dbReference type="GO" id="GO:0002144">
    <property type="term" value="C:cytosolic tRNA wobble base thiouridylase complex"/>
    <property type="evidence" value="ECO:0007669"/>
    <property type="project" value="TreeGrafter"/>
</dbReference>
<feature type="binding site" evidence="2">
    <location>
        <begin position="36"/>
        <end position="38"/>
    </location>
    <ligand>
        <name>ATP</name>
        <dbReference type="ChEBI" id="CHEBI:30616"/>
    </ligand>
</feature>
<keyword evidence="5" id="KW-1185">Reference proteome</keyword>
<dbReference type="Pfam" id="PF01171">
    <property type="entry name" value="ATP_bind_3"/>
    <property type="match status" value="1"/>
</dbReference>
<dbReference type="OrthoDB" id="33422at2157"/>
<feature type="binding site" evidence="2">
    <location>
        <position position="42"/>
    </location>
    <ligand>
        <name>ATP</name>
        <dbReference type="ChEBI" id="CHEBI:30616"/>
    </ligand>
</feature>
<sequence length="285" mass="32270">MEPLNQEKFNLMIKNRAEKLIKDYKLIEQGDKIAIALSGGKDSILTLHILKNFQKEMRFDMVAIAVDEGIKGYRKQGMESAKSNAKSLGIELIKKSLKTEMGFSLDEVYSCFKSACIPCGVFRRHILNKTAFEIGATKIATGHNLDDEIQSFLMSFARGDVLKFSKFSPRLEVIHPRLIPRIKPLWNTPEREVGIWAVLNEIEVHFDECPYSELSLRAKTKDFLNRAESKKPGTKKAVMDSFIKSLNIKPGIIELKDCKLCGEPSSSTICKACEMKKIISDYKKT</sequence>